<gene>
    <name evidence="3" type="ORF">BSAL_51010</name>
</gene>
<name>A0A0S4IR05_BODSA</name>
<dbReference type="EMBL" id="CYKH01000055">
    <property type="protein sequence ID" value="CUE65751.1"/>
    <property type="molecule type" value="Genomic_DNA"/>
</dbReference>
<feature type="region of interest" description="Disordered" evidence="1">
    <location>
        <begin position="1"/>
        <end position="32"/>
    </location>
</feature>
<dbReference type="AlphaFoldDB" id="A0A0S4IR05"/>
<evidence type="ECO:0000313" key="4">
    <source>
        <dbReference type="Proteomes" id="UP000051952"/>
    </source>
</evidence>
<feature type="compositionally biased region" description="Low complexity" evidence="1">
    <location>
        <begin position="244"/>
        <end position="265"/>
    </location>
</feature>
<keyword evidence="2" id="KW-1133">Transmembrane helix</keyword>
<accession>A0A0S4IR05</accession>
<protein>
    <submittedName>
        <fullName evidence="3">Transmembrane protein, putative</fullName>
    </submittedName>
</protein>
<keyword evidence="4" id="KW-1185">Reference proteome</keyword>
<feature type="transmembrane region" description="Helical" evidence="2">
    <location>
        <begin position="117"/>
        <end position="137"/>
    </location>
</feature>
<dbReference type="VEuPathDB" id="TriTrypDB:BSAL_51010"/>
<evidence type="ECO:0000313" key="3">
    <source>
        <dbReference type="EMBL" id="CUE65751.1"/>
    </source>
</evidence>
<sequence length="265" mass="28219">MGPANTVSGTRGAAASAASKNRKKFSEQNLPLPDGSGQCPFFNKACDGMNEYPGYPAITTDQFLEMVGCGNKIGATNDPQYPRLWSIVASSLSGLTFGLSIVHMVHSSSVIRRGSALKFIIATIALVHAAVCGYSAYLQSQITMCLTDSVPVEIIFAGSTLIMVSMIALCFAGGVMFFCAIGMALSSCVSCCGAPPGNAYQGNNIYQQGVQINMMQTYPQEYPYGNLPPPAQNPGYAQPPQNGYPSPQQNAYPPQQAYDAPYKQY</sequence>
<reference evidence="4" key="1">
    <citation type="submission" date="2015-09" db="EMBL/GenBank/DDBJ databases">
        <authorList>
            <consortium name="Pathogen Informatics"/>
        </authorList>
    </citation>
    <scope>NUCLEOTIDE SEQUENCE [LARGE SCALE GENOMIC DNA]</scope>
    <source>
        <strain evidence="4">Lake Konstanz</strain>
    </source>
</reference>
<organism evidence="3 4">
    <name type="scientific">Bodo saltans</name>
    <name type="common">Flagellated protozoan</name>
    <dbReference type="NCBI Taxonomy" id="75058"/>
    <lineage>
        <taxon>Eukaryota</taxon>
        <taxon>Discoba</taxon>
        <taxon>Euglenozoa</taxon>
        <taxon>Kinetoplastea</taxon>
        <taxon>Metakinetoplastina</taxon>
        <taxon>Eubodonida</taxon>
        <taxon>Bodonidae</taxon>
        <taxon>Bodo</taxon>
    </lineage>
</organism>
<feature type="transmembrane region" description="Helical" evidence="2">
    <location>
        <begin position="84"/>
        <end position="105"/>
    </location>
</feature>
<feature type="transmembrane region" description="Helical" evidence="2">
    <location>
        <begin position="157"/>
        <end position="181"/>
    </location>
</feature>
<keyword evidence="2" id="KW-0472">Membrane</keyword>
<evidence type="ECO:0000256" key="1">
    <source>
        <dbReference type="SAM" id="MobiDB-lite"/>
    </source>
</evidence>
<dbReference type="Proteomes" id="UP000051952">
    <property type="component" value="Unassembled WGS sequence"/>
</dbReference>
<proteinExistence type="predicted"/>
<keyword evidence="2 3" id="KW-0812">Transmembrane</keyword>
<evidence type="ECO:0000256" key="2">
    <source>
        <dbReference type="SAM" id="Phobius"/>
    </source>
</evidence>
<feature type="region of interest" description="Disordered" evidence="1">
    <location>
        <begin position="226"/>
        <end position="265"/>
    </location>
</feature>